<reference evidence="2" key="1">
    <citation type="journal article" date="2023" name="Plant J.">
        <title>The genome of the king protea, Protea cynaroides.</title>
        <authorList>
            <person name="Chang J."/>
            <person name="Duong T.A."/>
            <person name="Schoeman C."/>
            <person name="Ma X."/>
            <person name="Roodt D."/>
            <person name="Barker N."/>
            <person name="Li Z."/>
            <person name="Van de Peer Y."/>
            <person name="Mizrachi E."/>
        </authorList>
    </citation>
    <scope>NUCLEOTIDE SEQUENCE</scope>
    <source>
        <tissue evidence="2">Young leaves</tissue>
    </source>
</reference>
<keyword evidence="3" id="KW-1185">Reference proteome</keyword>
<dbReference type="EMBL" id="JAMYWD010000001">
    <property type="protein sequence ID" value="KAJ4980689.1"/>
    <property type="molecule type" value="Genomic_DNA"/>
</dbReference>
<evidence type="ECO:0000313" key="3">
    <source>
        <dbReference type="Proteomes" id="UP001141806"/>
    </source>
</evidence>
<accession>A0A9Q0L1N6</accession>
<evidence type="ECO:0000313" key="2">
    <source>
        <dbReference type="EMBL" id="KAJ4980689.1"/>
    </source>
</evidence>
<organism evidence="2 3">
    <name type="scientific">Protea cynaroides</name>
    <dbReference type="NCBI Taxonomy" id="273540"/>
    <lineage>
        <taxon>Eukaryota</taxon>
        <taxon>Viridiplantae</taxon>
        <taxon>Streptophyta</taxon>
        <taxon>Embryophyta</taxon>
        <taxon>Tracheophyta</taxon>
        <taxon>Spermatophyta</taxon>
        <taxon>Magnoliopsida</taxon>
        <taxon>Proteales</taxon>
        <taxon>Proteaceae</taxon>
        <taxon>Protea</taxon>
    </lineage>
</organism>
<evidence type="ECO:0000256" key="1">
    <source>
        <dbReference type="SAM" id="MobiDB-lite"/>
    </source>
</evidence>
<sequence length="214" mass="23588">MLTPASSSPSADAITSNSPSIIGPPTLVVASSASSGGSKPDRCSHSDFWWLRLLIFLRSSMLRRSNPQPIRKGQITSWRSESPWQNLQEVKASIPDHMKKAIEEFKASEDLKTFVNESSTLDDFKHDLADMTFFKGIHVLELEEKTTTDEAVDQVAAAAIVDALVDPPRDEPLGRFLQPPLPRDELSGEVPTPPTGDVLDPEEMGRTLDMKGQY</sequence>
<name>A0A9Q0L1N6_9MAGN</name>
<dbReference type="AlphaFoldDB" id="A0A9Q0L1N6"/>
<feature type="region of interest" description="Disordered" evidence="1">
    <location>
        <begin position="1"/>
        <end position="43"/>
    </location>
</feature>
<feature type="compositionally biased region" description="Basic and acidic residues" evidence="1">
    <location>
        <begin position="203"/>
        <end position="214"/>
    </location>
</feature>
<feature type="region of interest" description="Disordered" evidence="1">
    <location>
        <begin position="168"/>
        <end position="214"/>
    </location>
</feature>
<protein>
    <submittedName>
        <fullName evidence="2">Uncharacterized protein</fullName>
    </submittedName>
</protein>
<proteinExistence type="predicted"/>
<comment type="caution">
    <text evidence="2">The sequence shown here is derived from an EMBL/GenBank/DDBJ whole genome shotgun (WGS) entry which is preliminary data.</text>
</comment>
<feature type="compositionally biased region" description="Polar residues" evidence="1">
    <location>
        <begin position="1"/>
        <end position="20"/>
    </location>
</feature>
<feature type="compositionally biased region" description="Low complexity" evidence="1">
    <location>
        <begin position="28"/>
        <end position="38"/>
    </location>
</feature>
<dbReference type="Proteomes" id="UP001141806">
    <property type="component" value="Unassembled WGS sequence"/>
</dbReference>
<gene>
    <name evidence="2" type="ORF">NE237_031526</name>
</gene>